<dbReference type="RefSeq" id="WP_163964403.1">
    <property type="nucleotide sequence ID" value="NZ_JAAGNX010000002.1"/>
</dbReference>
<comment type="caution">
    <text evidence="7">The sequence shown here is derived from an EMBL/GenBank/DDBJ whole genome shotgun (WGS) entry which is preliminary data.</text>
</comment>
<evidence type="ECO:0000256" key="6">
    <source>
        <dbReference type="SAM" id="Phobius"/>
    </source>
</evidence>
<evidence type="ECO:0000256" key="1">
    <source>
        <dbReference type="ARBA" id="ARBA00004308"/>
    </source>
</evidence>
<evidence type="ECO:0000313" key="8">
    <source>
        <dbReference type="Proteomes" id="UP000478417"/>
    </source>
</evidence>
<dbReference type="Pfam" id="PF04286">
    <property type="entry name" value="DUF445"/>
    <property type="match status" value="2"/>
</dbReference>
<dbReference type="GO" id="GO:0012505">
    <property type="term" value="C:endomembrane system"/>
    <property type="evidence" value="ECO:0007669"/>
    <property type="project" value="UniProtKB-SubCell"/>
</dbReference>
<evidence type="ECO:0000256" key="5">
    <source>
        <dbReference type="ARBA" id="ARBA00023136"/>
    </source>
</evidence>
<comment type="similarity">
    <text evidence="2">Belongs to the UPF0754 family.</text>
</comment>
<protein>
    <submittedName>
        <fullName evidence="7">DUF445 family protein</fullName>
    </submittedName>
</protein>
<evidence type="ECO:0000256" key="3">
    <source>
        <dbReference type="ARBA" id="ARBA00022692"/>
    </source>
</evidence>
<organism evidence="7 8">
    <name type="scientific">Oceanipulchritudo coccoides</name>
    <dbReference type="NCBI Taxonomy" id="2706888"/>
    <lineage>
        <taxon>Bacteria</taxon>
        <taxon>Pseudomonadati</taxon>
        <taxon>Verrucomicrobiota</taxon>
        <taxon>Opitutia</taxon>
        <taxon>Puniceicoccales</taxon>
        <taxon>Oceanipulchritudinaceae</taxon>
        <taxon>Oceanipulchritudo</taxon>
    </lineage>
</organism>
<accession>A0A6B2M0J7</accession>
<evidence type="ECO:0000313" key="7">
    <source>
        <dbReference type="EMBL" id="NDV62481.1"/>
    </source>
</evidence>
<keyword evidence="5 6" id="KW-0472">Membrane</keyword>
<keyword evidence="3 6" id="KW-0812">Transmembrane</keyword>
<keyword evidence="8" id="KW-1185">Reference proteome</keyword>
<dbReference type="AlphaFoldDB" id="A0A6B2M0J7"/>
<name>A0A6B2M0J7_9BACT</name>
<dbReference type="EMBL" id="JAAGNX010000002">
    <property type="protein sequence ID" value="NDV62481.1"/>
    <property type="molecule type" value="Genomic_DNA"/>
</dbReference>
<feature type="transmembrane region" description="Helical" evidence="6">
    <location>
        <begin position="6"/>
        <end position="27"/>
    </location>
</feature>
<comment type="subcellular location">
    <subcellularLocation>
        <location evidence="1">Endomembrane system</location>
    </subcellularLocation>
</comment>
<dbReference type="PANTHER" id="PTHR35791:SF1">
    <property type="entry name" value="UPF0754 MEMBRANE PROTEIN YHEB"/>
    <property type="match status" value="1"/>
</dbReference>
<keyword evidence="4 6" id="KW-1133">Transmembrane helix</keyword>
<gene>
    <name evidence="7" type="ORF">G0Q06_08470</name>
</gene>
<dbReference type="PANTHER" id="PTHR35791">
    <property type="entry name" value="UPF0754 MEMBRANE PROTEIN YHEB"/>
    <property type="match status" value="1"/>
</dbReference>
<evidence type="ECO:0000256" key="2">
    <source>
        <dbReference type="ARBA" id="ARBA00008053"/>
    </source>
</evidence>
<feature type="transmembrane region" description="Helical" evidence="6">
    <location>
        <begin position="185"/>
        <end position="206"/>
    </location>
</feature>
<proteinExistence type="inferred from homology"/>
<dbReference type="Proteomes" id="UP000478417">
    <property type="component" value="Unassembled WGS sequence"/>
</dbReference>
<evidence type="ECO:0000256" key="4">
    <source>
        <dbReference type="ARBA" id="ARBA00022989"/>
    </source>
</evidence>
<sequence>MDLPESSQIIIYLTVFPLIGACIGWLTNRLAIQMLFRPREPINFLGLRVQGLIPKRQSELAKRVGEIVESELFNQHLIRNEIHKIDLQPYLDELATNIVWDRLAPKLRQIPLLGNFVNDKLLYNLTKVALESLSAETEPLLEKVSTEVERKIAVRKIVEEKIHAFDLDQLESIVRKLAQKEFRSIEILGGVIGFLIGLVQAGLVLVI</sequence>
<dbReference type="InterPro" id="IPR007383">
    <property type="entry name" value="DUF445"/>
</dbReference>
<reference evidence="7 8" key="1">
    <citation type="submission" date="2020-02" db="EMBL/GenBank/DDBJ databases">
        <title>Albibacoteraceae fam. nov., the first described family within the subdivision 4 Verrucomicrobia.</title>
        <authorList>
            <person name="Xi F."/>
        </authorList>
    </citation>
    <scope>NUCLEOTIDE SEQUENCE [LARGE SCALE GENOMIC DNA]</scope>
    <source>
        <strain evidence="7 8">CK1056</strain>
    </source>
</reference>